<dbReference type="Proteomes" id="UP001497444">
    <property type="component" value="Chromosome 6"/>
</dbReference>
<dbReference type="EMBL" id="OZ020101">
    <property type="protein sequence ID" value="CAK9275184.1"/>
    <property type="molecule type" value="Genomic_DNA"/>
</dbReference>
<evidence type="ECO:0000313" key="7">
    <source>
        <dbReference type="EMBL" id="CAK9275184.1"/>
    </source>
</evidence>
<protein>
    <recommendedName>
        <fullName evidence="9">S-protein homolog</fullName>
    </recommendedName>
</protein>
<organism evidence="7 8">
    <name type="scientific">Sphagnum jensenii</name>
    <dbReference type="NCBI Taxonomy" id="128206"/>
    <lineage>
        <taxon>Eukaryota</taxon>
        <taxon>Viridiplantae</taxon>
        <taxon>Streptophyta</taxon>
        <taxon>Embryophyta</taxon>
        <taxon>Bryophyta</taxon>
        <taxon>Sphagnophytina</taxon>
        <taxon>Sphagnopsida</taxon>
        <taxon>Sphagnales</taxon>
        <taxon>Sphagnaceae</taxon>
        <taxon>Sphagnum</taxon>
    </lineage>
</organism>
<feature type="transmembrane region" description="Helical" evidence="6">
    <location>
        <begin position="12"/>
        <end position="31"/>
    </location>
</feature>
<dbReference type="InterPro" id="IPR010264">
    <property type="entry name" value="Self-incomp_S1"/>
</dbReference>
<proteinExistence type="inferred from homology"/>
<keyword evidence="4" id="KW-0964">Secreted</keyword>
<accession>A0ABP0X800</accession>
<evidence type="ECO:0008006" key="9">
    <source>
        <dbReference type="Google" id="ProtNLM"/>
    </source>
</evidence>
<evidence type="ECO:0000256" key="1">
    <source>
        <dbReference type="ARBA" id="ARBA00004613"/>
    </source>
</evidence>
<name>A0ABP0X800_9BRYO</name>
<keyword evidence="6" id="KW-0472">Membrane</keyword>
<reference evidence="7" key="1">
    <citation type="submission" date="2024-02" db="EMBL/GenBank/DDBJ databases">
        <authorList>
            <consortium name="ELIXIR-Norway"/>
            <consortium name="Elixir Norway"/>
        </authorList>
    </citation>
    <scope>NUCLEOTIDE SEQUENCE</scope>
</reference>
<evidence type="ECO:0000256" key="2">
    <source>
        <dbReference type="ARBA" id="ARBA00005581"/>
    </source>
</evidence>
<keyword evidence="3" id="KW-0713">Self-incompatibility</keyword>
<keyword evidence="6" id="KW-0812">Transmembrane</keyword>
<dbReference type="Pfam" id="PF05938">
    <property type="entry name" value="Self-incomp_S1"/>
    <property type="match status" value="1"/>
</dbReference>
<comment type="subcellular location">
    <subcellularLocation>
        <location evidence="1">Secreted</location>
    </subcellularLocation>
</comment>
<keyword evidence="8" id="KW-1185">Reference proteome</keyword>
<evidence type="ECO:0000313" key="8">
    <source>
        <dbReference type="Proteomes" id="UP001497444"/>
    </source>
</evidence>
<sequence>MAVCGSNSSTKLLHAAIVSIAIIVAMFSMLMHGSDGEAMPGSVSMMNEFSTNLTIDCFSDNIDNPTFIAQPNKEYGFMFDINRNQYWDCSFQAKLATPFRSGTFLFWGNPNIPSSHSSQLDNCMTCNWKVSNDGLFLQQSDHTFLLRWTWPTIPDALTDAV</sequence>
<gene>
    <name evidence="7" type="ORF">CSSPJE1EN1_LOCUS20662</name>
</gene>
<evidence type="ECO:0000256" key="5">
    <source>
        <dbReference type="ARBA" id="ARBA00022729"/>
    </source>
</evidence>
<comment type="similarity">
    <text evidence="2">Belongs to the plant self-incompatibility (S1) protein family.</text>
</comment>
<evidence type="ECO:0000256" key="6">
    <source>
        <dbReference type="SAM" id="Phobius"/>
    </source>
</evidence>
<evidence type="ECO:0000256" key="4">
    <source>
        <dbReference type="ARBA" id="ARBA00022525"/>
    </source>
</evidence>
<evidence type="ECO:0000256" key="3">
    <source>
        <dbReference type="ARBA" id="ARBA00022471"/>
    </source>
</evidence>
<keyword evidence="6" id="KW-1133">Transmembrane helix</keyword>
<keyword evidence="5" id="KW-0732">Signal</keyword>